<dbReference type="RefSeq" id="WP_093330845.1">
    <property type="nucleotide sequence ID" value="NZ_AP027363.1"/>
</dbReference>
<keyword evidence="1" id="KW-0732">Signal</keyword>
<keyword evidence="3" id="KW-1185">Reference proteome</keyword>
<proteinExistence type="predicted"/>
<dbReference type="SUPFAM" id="SSF56925">
    <property type="entry name" value="OMPA-like"/>
    <property type="match status" value="1"/>
</dbReference>
<dbReference type="Gene3D" id="2.40.160.20">
    <property type="match status" value="1"/>
</dbReference>
<dbReference type="InterPro" id="IPR011250">
    <property type="entry name" value="OMP/PagP_B-barrel"/>
</dbReference>
<dbReference type="GO" id="GO:0055085">
    <property type="term" value="P:transmembrane transport"/>
    <property type="evidence" value="ECO:0007669"/>
    <property type="project" value="TreeGrafter"/>
</dbReference>
<dbReference type="PANTHER" id="PTHR36920:SF1">
    <property type="entry name" value="OUTER MEMBRANE PROTEIN W"/>
    <property type="match status" value="1"/>
</dbReference>
<gene>
    <name evidence="2" type="ORF">SAMN05660429_02437</name>
</gene>
<accession>A0A1I0GEK6</accession>
<name>A0A1I0GEK6_THASX</name>
<evidence type="ECO:0000313" key="3">
    <source>
        <dbReference type="Proteomes" id="UP000199308"/>
    </source>
</evidence>
<organism evidence="2 3">
    <name type="scientific">Thalassotalea agarivorans</name>
    <name type="common">Thalassomonas agarivorans</name>
    <dbReference type="NCBI Taxonomy" id="349064"/>
    <lineage>
        <taxon>Bacteria</taxon>
        <taxon>Pseudomonadati</taxon>
        <taxon>Pseudomonadota</taxon>
        <taxon>Gammaproteobacteria</taxon>
        <taxon>Alteromonadales</taxon>
        <taxon>Colwelliaceae</taxon>
        <taxon>Thalassotalea</taxon>
    </lineage>
</organism>
<dbReference type="EMBL" id="FOHK01000011">
    <property type="protein sequence ID" value="SET69348.1"/>
    <property type="molecule type" value="Genomic_DNA"/>
</dbReference>
<dbReference type="Pfam" id="PF03922">
    <property type="entry name" value="OmpW"/>
    <property type="match status" value="1"/>
</dbReference>
<dbReference type="OrthoDB" id="9807574at2"/>
<dbReference type="STRING" id="349064.SAMN05660429_02437"/>
<dbReference type="GO" id="GO:0019867">
    <property type="term" value="C:outer membrane"/>
    <property type="evidence" value="ECO:0007669"/>
    <property type="project" value="InterPro"/>
</dbReference>
<dbReference type="AlphaFoldDB" id="A0A1I0GEK6"/>
<sequence>MFKRSILSVALATTLFSTPLLANQAGDIYLRGGITNVSPNSDQSAIFLADTDSTMSLSVGDDTQLGLNFVYFFTAEIALEVLAATPFTHDITLHDPQAVLGADGIKLAEVTHLPPTLSALYYFNTEGRFQPYVGVGVNYTIFFDESFTQAPKDLGLSNLSLDGSFGIAGQIGADYHIDDSWHVNASIRYINIETDASFDVAGDAIGSSSVDINPVVYSLMVGYTF</sequence>
<evidence type="ECO:0000256" key="1">
    <source>
        <dbReference type="SAM" id="SignalP"/>
    </source>
</evidence>
<reference evidence="2 3" key="1">
    <citation type="submission" date="2016-10" db="EMBL/GenBank/DDBJ databases">
        <authorList>
            <person name="de Groot N.N."/>
        </authorList>
    </citation>
    <scope>NUCLEOTIDE SEQUENCE [LARGE SCALE GENOMIC DNA]</scope>
    <source>
        <strain evidence="2 3">DSM 19706</strain>
    </source>
</reference>
<evidence type="ECO:0000313" key="2">
    <source>
        <dbReference type="EMBL" id="SET69348.1"/>
    </source>
</evidence>
<dbReference type="PANTHER" id="PTHR36920">
    <property type="match status" value="1"/>
</dbReference>
<dbReference type="Proteomes" id="UP000199308">
    <property type="component" value="Unassembled WGS sequence"/>
</dbReference>
<protein>
    <submittedName>
        <fullName evidence="2">Outer membrane protein</fullName>
    </submittedName>
</protein>
<dbReference type="InterPro" id="IPR005618">
    <property type="entry name" value="OMPW"/>
</dbReference>
<feature type="signal peptide" evidence="1">
    <location>
        <begin position="1"/>
        <end position="22"/>
    </location>
</feature>
<feature type="chain" id="PRO_5011772534" evidence="1">
    <location>
        <begin position="23"/>
        <end position="225"/>
    </location>
</feature>